<organism evidence="1 2">
    <name type="scientific">Ditylenchus destructor</name>
    <dbReference type="NCBI Taxonomy" id="166010"/>
    <lineage>
        <taxon>Eukaryota</taxon>
        <taxon>Metazoa</taxon>
        <taxon>Ecdysozoa</taxon>
        <taxon>Nematoda</taxon>
        <taxon>Chromadorea</taxon>
        <taxon>Rhabditida</taxon>
        <taxon>Tylenchina</taxon>
        <taxon>Tylenchomorpha</taxon>
        <taxon>Sphaerularioidea</taxon>
        <taxon>Anguinidae</taxon>
        <taxon>Anguininae</taxon>
        <taxon>Ditylenchus</taxon>
    </lineage>
</organism>
<evidence type="ECO:0000313" key="1">
    <source>
        <dbReference type="EMBL" id="KAI1716494.1"/>
    </source>
</evidence>
<sequence length="71" mass="7882">MGDGYNLSGWSMGPLIRGIQPSIKSTCPLSHYFETAEKGCETTVLKNVCRWLKPTLVETNKEAMWCSAADE</sequence>
<proteinExistence type="predicted"/>
<dbReference type="EMBL" id="JAKKPZ010000010">
    <property type="protein sequence ID" value="KAI1716494.1"/>
    <property type="molecule type" value="Genomic_DNA"/>
</dbReference>
<comment type="caution">
    <text evidence="1">The sequence shown here is derived from an EMBL/GenBank/DDBJ whole genome shotgun (WGS) entry which is preliminary data.</text>
</comment>
<accession>A0AAD4R889</accession>
<dbReference type="AlphaFoldDB" id="A0AAD4R889"/>
<protein>
    <submittedName>
        <fullName evidence="1">Uncharacterized protein</fullName>
    </submittedName>
</protein>
<reference evidence="1" key="1">
    <citation type="submission" date="2022-01" db="EMBL/GenBank/DDBJ databases">
        <title>Genome Sequence Resource for Two Populations of Ditylenchus destructor, the Migratory Endoparasitic Phytonematode.</title>
        <authorList>
            <person name="Zhang H."/>
            <person name="Lin R."/>
            <person name="Xie B."/>
        </authorList>
    </citation>
    <scope>NUCLEOTIDE SEQUENCE</scope>
    <source>
        <strain evidence="1">BazhouSP</strain>
    </source>
</reference>
<evidence type="ECO:0000313" key="2">
    <source>
        <dbReference type="Proteomes" id="UP001201812"/>
    </source>
</evidence>
<keyword evidence="2" id="KW-1185">Reference proteome</keyword>
<dbReference type="Proteomes" id="UP001201812">
    <property type="component" value="Unassembled WGS sequence"/>
</dbReference>
<gene>
    <name evidence="1" type="ORF">DdX_07552</name>
</gene>
<name>A0AAD4R889_9BILA</name>